<sequence length="184" mass="22064">MTEEEIHLHQKFFENCAKDYRNLAKELIFMLVEIKKIKLNEDFPFLTFNKLKENPKLSRGKVQDWNFFIHGYHCHFIHIKTRHEVEAPFMFGMDFSDLDPYFFLLFIETNPAYQPLPFNIRDKFKDGEKVLKIMLELGLFEKINSNIEEHSGIAVKDREKIQIKLYNEEMDKIGNKTKFNLKPV</sequence>
<accession>A0ABS9C1L1</accession>
<protein>
    <recommendedName>
        <fullName evidence="1">DUF6896 domain-containing protein</fullName>
    </recommendedName>
</protein>
<feature type="domain" description="DUF6896" evidence="1">
    <location>
        <begin position="13"/>
        <end position="143"/>
    </location>
</feature>
<dbReference type="RefSeq" id="WP_235129914.1">
    <property type="nucleotide sequence ID" value="NZ_JACSGT010000001.1"/>
</dbReference>
<evidence type="ECO:0000313" key="2">
    <source>
        <dbReference type="EMBL" id="MCF2218108.1"/>
    </source>
</evidence>
<reference evidence="2" key="1">
    <citation type="submission" date="2021-08" db="EMBL/GenBank/DDBJ databases">
        <title>Complete genome sequence of Chryseobacterium sp strain PS-8.</title>
        <authorList>
            <person name="Das S.K."/>
        </authorList>
    </citation>
    <scope>NUCLEOTIDE SEQUENCE</scope>
    <source>
        <strain evidence="2">PS-8</strain>
    </source>
</reference>
<dbReference type="Pfam" id="PF21837">
    <property type="entry name" value="DUF6896"/>
    <property type="match status" value="1"/>
</dbReference>
<evidence type="ECO:0000313" key="3">
    <source>
        <dbReference type="Proteomes" id="UP001430374"/>
    </source>
</evidence>
<keyword evidence="3" id="KW-1185">Reference proteome</keyword>
<comment type="caution">
    <text evidence="2">The sequence shown here is derived from an EMBL/GenBank/DDBJ whole genome shotgun (WGS) entry which is preliminary data.</text>
</comment>
<organism evidence="2 3">
    <name type="scientific">Chryseobacterium indicum</name>
    <dbReference type="NCBI Taxonomy" id="2766954"/>
    <lineage>
        <taxon>Bacteria</taxon>
        <taxon>Pseudomonadati</taxon>
        <taxon>Bacteroidota</taxon>
        <taxon>Flavobacteriia</taxon>
        <taxon>Flavobacteriales</taxon>
        <taxon>Weeksellaceae</taxon>
        <taxon>Chryseobacterium group</taxon>
        <taxon>Chryseobacterium</taxon>
    </lineage>
</organism>
<dbReference type="EMBL" id="JACSGT010000001">
    <property type="protein sequence ID" value="MCF2218108.1"/>
    <property type="molecule type" value="Genomic_DNA"/>
</dbReference>
<name>A0ABS9C1L1_9FLAO</name>
<gene>
    <name evidence="2" type="ORF">H9Q08_02200</name>
</gene>
<dbReference type="InterPro" id="IPR054191">
    <property type="entry name" value="DUF6896"/>
</dbReference>
<dbReference type="Proteomes" id="UP001430374">
    <property type="component" value="Unassembled WGS sequence"/>
</dbReference>
<evidence type="ECO:0000259" key="1">
    <source>
        <dbReference type="Pfam" id="PF21837"/>
    </source>
</evidence>
<proteinExistence type="predicted"/>